<protein>
    <submittedName>
        <fullName evidence="1">Uncharacterized protein</fullName>
    </submittedName>
</protein>
<dbReference type="EMBL" id="CAAALY010004674">
    <property type="protein sequence ID" value="VEL08759.1"/>
    <property type="molecule type" value="Genomic_DNA"/>
</dbReference>
<gene>
    <name evidence="1" type="ORF">PXEA_LOCUS2199</name>
</gene>
<organism evidence="1 2">
    <name type="scientific">Protopolystoma xenopodis</name>
    <dbReference type="NCBI Taxonomy" id="117903"/>
    <lineage>
        <taxon>Eukaryota</taxon>
        <taxon>Metazoa</taxon>
        <taxon>Spiralia</taxon>
        <taxon>Lophotrochozoa</taxon>
        <taxon>Platyhelminthes</taxon>
        <taxon>Monogenea</taxon>
        <taxon>Polyopisthocotylea</taxon>
        <taxon>Polystomatidea</taxon>
        <taxon>Polystomatidae</taxon>
        <taxon>Protopolystoma</taxon>
    </lineage>
</organism>
<proteinExistence type="predicted"/>
<keyword evidence="2" id="KW-1185">Reference proteome</keyword>
<reference evidence="1" key="1">
    <citation type="submission" date="2018-11" db="EMBL/GenBank/DDBJ databases">
        <authorList>
            <consortium name="Pathogen Informatics"/>
        </authorList>
    </citation>
    <scope>NUCLEOTIDE SEQUENCE</scope>
</reference>
<sequence>MTVGVASASRFFVCQQVILAQLFCSRYGEVQLEAVAGRTSSLQSDVSSAPGREETRTPDVSVVLQLPKQRTGMVPDILEVYTTGFYESLAQIVSCPKEQEGVMVSSLHVSGQAEGSTIALVDLIGATSGMRGKSGRTEPK</sequence>
<dbReference type="Proteomes" id="UP000784294">
    <property type="component" value="Unassembled WGS sequence"/>
</dbReference>
<comment type="caution">
    <text evidence="1">The sequence shown here is derived from an EMBL/GenBank/DDBJ whole genome shotgun (WGS) entry which is preliminary data.</text>
</comment>
<evidence type="ECO:0000313" key="2">
    <source>
        <dbReference type="Proteomes" id="UP000784294"/>
    </source>
</evidence>
<dbReference type="AlphaFoldDB" id="A0A3S4ZWE6"/>
<name>A0A3S4ZWE6_9PLAT</name>
<accession>A0A3S4ZWE6</accession>
<evidence type="ECO:0000313" key="1">
    <source>
        <dbReference type="EMBL" id="VEL08759.1"/>
    </source>
</evidence>